<protein>
    <submittedName>
        <fullName evidence="9">Cell division protein FtsK</fullName>
    </submittedName>
</protein>
<proteinExistence type="predicted"/>
<reference evidence="10" key="1">
    <citation type="journal article" date="2019" name="Int. J. Syst. Evol. Microbiol.">
        <title>The Global Catalogue of Microorganisms (GCM) 10K type strain sequencing project: providing services to taxonomists for standard genome sequencing and annotation.</title>
        <authorList>
            <consortium name="The Broad Institute Genomics Platform"/>
            <consortium name="The Broad Institute Genome Sequencing Center for Infectious Disease"/>
            <person name="Wu L."/>
            <person name="Ma J."/>
        </authorList>
    </citation>
    <scope>NUCLEOTIDE SEQUENCE [LARGE SCALE GENOMIC DNA]</scope>
    <source>
        <strain evidence="10">CGMCC 4.7319</strain>
    </source>
</reference>
<evidence type="ECO:0000256" key="2">
    <source>
        <dbReference type="ARBA" id="ARBA00022741"/>
    </source>
</evidence>
<dbReference type="Pfam" id="PF00498">
    <property type="entry name" value="FHA"/>
    <property type="match status" value="1"/>
</dbReference>
<dbReference type="Gene3D" id="3.40.50.300">
    <property type="entry name" value="P-loop containing nucleotide triphosphate hydrolases"/>
    <property type="match status" value="4"/>
</dbReference>
<evidence type="ECO:0000313" key="10">
    <source>
        <dbReference type="Proteomes" id="UP000597656"/>
    </source>
</evidence>
<dbReference type="PANTHER" id="PTHR22683:SF1">
    <property type="entry name" value="TYPE VII SECRETION SYSTEM PROTEIN ESSC"/>
    <property type="match status" value="1"/>
</dbReference>
<feature type="domain" description="FtsK" evidence="8">
    <location>
        <begin position="602"/>
        <end position="792"/>
    </location>
</feature>
<evidence type="ECO:0000259" key="8">
    <source>
        <dbReference type="PROSITE" id="PS50901"/>
    </source>
</evidence>
<gene>
    <name evidence="9" type="ORF">GCM10011609_02670</name>
</gene>
<keyword evidence="6" id="KW-1133">Transmembrane helix</keyword>
<feature type="domain" description="FHA" evidence="7">
    <location>
        <begin position="105"/>
        <end position="154"/>
    </location>
</feature>
<keyword evidence="10" id="KW-1185">Reference proteome</keyword>
<dbReference type="PANTHER" id="PTHR22683">
    <property type="entry name" value="SPORULATION PROTEIN RELATED"/>
    <property type="match status" value="1"/>
</dbReference>
<dbReference type="SMART" id="SM00382">
    <property type="entry name" value="AAA"/>
    <property type="match status" value="3"/>
</dbReference>
<keyword evidence="1" id="KW-0597">Phosphoprotein</keyword>
<name>A0ABQ2H9A0_9PSEU</name>
<dbReference type="SUPFAM" id="SSF49879">
    <property type="entry name" value="SMAD/FHA domain"/>
    <property type="match status" value="1"/>
</dbReference>
<dbReference type="Gene3D" id="2.60.200.20">
    <property type="match status" value="1"/>
</dbReference>
<evidence type="ECO:0000256" key="5">
    <source>
        <dbReference type="SAM" id="Coils"/>
    </source>
</evidence>
<dbReference type="InterPro" id="IPR050206">
    <property type="entry name" value="FtsK/SpoIIIE/SftA"/>
</dbReference>
<dbReference type="PROSITE" id="PS50901">
    <property type="entry name" value="FTSK"/>
    <property type="match status" value="2"/>
</dbReference>
<feature type="coiled-coil region" evidence="5">
    <location>
        <begin position="683"/>
        <end position="751"/>
    </location>
</feature>
<organism evidence="9 10">
    <name type="scientific">Lentzea pudingi</name>
    <dbReference type="NCBI Taxonomy" id="1789439"/>
    <lineage>
        <taxon>Bacteria</taxon>
        <taxon>Bacillati</taxon>
        <taxon>Actinomycetota</taxon>
        <taxon>Actinomycetes</taxon>
        <taxon>Pseudonocardiales</taxon>
        <taxon>Pseudonocardiaceae</taxon>
        <taxon>Lentzea</taxon>
    </lineage>
</organism>
<dbReference type="Pfam" id="PF01580">
    <property type="entry name" value="FtsK_SpoIIIE"/>
    <property type="match status" value="2"/>
</dbReference>
<evidence type="ECO:0000259" key="7">
    <source>
        <dbReference type="PROSITE" id="PS50006"/>
    </source>
</evidence>
<dbReference type="GO" id="GO:0051301">
    <property type="term" value="P:cell division"/>
    <property type="evidence" value="ECO:0007669"/>
    <property type="project" value="UniProtKB-KW"/>
</dbReference>
<keyword evidence="6" id="KW-0472">Membrane</keyword>
<sequence>MRVRMTVQENGFSARDVVLECEAGDLVGDVLHLLRAELRGGGAPLVDGLPLDPAQRVSTSPLKNGAVVTTEPSFARRPAASGAVLRVISGEDTDLAVPLRPGVPVRVGRGSEVDVDLADLDVSRLHCELRWDGRTARVADLGSRNHTFVSGREVKGEQVVGPDEYVQAGGTRLVVDRTGFRPAEVEDDGEGGLRVARAPRVRPRPWAGAQIDFPREPEPLQENDFPMLVPLLGTAALAVGALFISRHLGYVLISIAVGLIGTFGMRWWYKRSHRRQTAARLAAHEAKVEVRRTELQAAADEESAHLHATLPSTASLIAVGADRDHRLWQRQRLDDDWLHLRLGTTNRKTSARLRDEPAGCEIPVLTGAPLGLSLADQPALGVAGMPHQTIPVVNALLVQSAVLHGPDELRIAVIAPGVDDLGWARWLPHVKASSGELRAAWRAEQVEPLVGALLDLVQDRESTVAPQHVVVLVGASELLRVPGVTDLLDRGPEAGLRFLCVDGAAHQLPSVCRAVLDLAGGVLRRDRDDPLPFAPERVSRADAERVARSLAPLRVVGQRTGGALPEIVRSRDLIGKPDAEAVRAAWRLKPAETAVCVGVSSTGNFVLDIVRDGPHAVVVGTTHAGKSGFLVTLITGLAAVSTPEQLNFLFIDYKGGATVRRLSQLPHVVGVADNLSGDPTRVLAVLRAELERRQRQLRSANAENIAEYRAKASVNPALPPFPRLVVVVDELAELNARLDQAVDELISVARTGATLGVHLVLATQLPGDVAGKITGNVALRVCLRVEERAESTDIIGKPHAAAIGQHQRGRAFILRSSVLHEVQTAFSSSPVVESEAANTLLHPREWWQTDVPMRDGDVTSASRTDVDDLVEAIREAADGLTPPFATWVDPLPEVVGLDEILLTRHQLPIGVQEVLAEQAHRPLTLPLGTGHLAVVGAAQSGRTSALRAMAVGLMDTNSPDEVHLHVIDSYRGLAGALASAPHCGVAVDADQTWRVDRLLTRLEAEVDERLSLLARRGASSVAELWATGGDGPPHLVLLVDGPEVLMDDYDRTDRVLRLLRRGVAAGLTACVALRESEAKQKLLELCPHRLVLALTDDSRGGTVGLPSRRTTVGNPAGRGVWIEDRSEVQAPLLAGQSQRDVVIAAADAARARSTSMRSAPITVDPLPEDLSLDHPVMSAVDGRGHAVLGVAGDRLAAVGVDVLREHRTLLVAGPRRSGRSTAVCSIAISLARSGLRVVLVGGRKSPAYANAVAHGIDLVSAEDLPSDVDVVVVDDADLAADDAALVRAPVLVGAVDVERAGMAPYGNELMKRLVAARAGVLLSPPGGTTALGVKVPRPAGFSNPPGRAYLVLDGDMVLGQVPR</sequence>
<keyword evidence="9" id="KW-0131">Cell cycle</keyword>
<dbReference type="CDD" id="cd00060">
    <property type="entry name" value="FHA"/>
    <property type="match status" value="1"/>
</dbReference>
<evidence type="ECO:0000256" key="4">
    <source>
        <dbReference type="PROSITE-ProRule" id="PRU00289"/>
    </source>
</evidence>
<dbReference type="SMART" id="SM00240">
    <property type="entry name" value="FHA"/>
    <property type="match status" value="1"/>
</dbReference>
<keyword evidence="9" id="KW-0132">Cell division</keyword>
<dbReference type="EMBL" id="BMNC01000001">
    <property type="protein sequence ID" value="GGM70457.1"/>
    <property type="molecule type" value="Genomic_DNA"/>
</dbReference>
<dbReference type="Proteomes" id="UP000597656">
    <property type="component" value="Unassembled WGS sequence"/>
</dbReference>
<keyword evidence="3 4" id="KW-0067">ATP-binding</keyword>
<dbReference type="PROSITE" id="PS50006">
    <property type="entry name" value="FHA_DOMAIN"/>
    <property type="match status" value="1"/>
</dbReference>
<keyword evidence="5" id="KW-0175">Coiled coil</keyword>
<comment type="caution">
    <text evidence="9">The sequence shown here is derived from an EMBL/GenBank/DDBJ whole genome shotgun (WGS) entry which is preliminary data.</text>
</comment>
<dbReference type="InterPro" id="IPR008984">
    <property type="entry name" value="SMAD_FHA_dom_sf"/>
</dbReference>
<keyword evidence="2 4" id="KW-0547">Nucleotide-binding</keyword>
<evidence type="ECO:0000256" key="6">
    <source>
        <dbReference type="SAM" id="Phobius"/>
    </source>
</evidence>
<feature type="binding site" evidence="4">
    <location>
        <begin position="936"/>
        <end position="943"/>
    </location>
    <ligand>
        <name>ATP</name>
        <dbReference type="ChEBI" id="CHEBI:30616"/>
    </ligand>
</feature>
<keyword evidence="6" id="KW-0812">Transmembrane</keyword>
<dbReference type="InterPro" id="IPR003593">
    <property type="entry name" value="AAA+_ATPase"/>
</dbReference>
<dbReference type="RefSeq" id="WP_189152697.1">
    <property type="nucleotide sequence ID" value="NZ_BMNC01000001.1"/>
</dbReference>
<dbReference type="SUPFAM" id="SSF52540">
    <property type="entry name" value="P-loop containing nucleoside triphosphate hydrolases"/>
    <property type="match status" value="2"/>
</dbReference>
<feature type="binding site" evidence="4">
    <location>
        <begin position="620"/>
        <end position="627"/>
    </location>
    <ligand>
        <name>ATP</name>
        <dbReference type="ChEBI" id="CHEBI:30616"/>
    </ligand>
</feature>
<evidence type="ECO:0000256" key="3">
    <source>
        <dbReference type="ARBA" id="ARBA00022840"/>
    </source>
</evidence>
<dbReference type="InterPro" id="IPR002543">
    <property type="entry name" value="FtsK_dom"/>
</dbReference>
<evidence type="ECO:0000313" key="9">
    <source>
        <dbReference type="EMBL" id="GGM70457.1"/>
    </source>
</evidence>
<accession>A0ABQ2H9A0</accession>
<dbReference type="InterPro" id="IPR000253">
    <property type="entry name" value="FHA_dom"/>
</dbReference>
<evidence type="ECO:0000256" key="1">
    <source>
        <dbReference type="ARBA" id="ARBA00022553"/>
    </source>
</evidence>
<feature type="transmembrane region" description="Helical" evidence="6">
    <location>
        <begin position="250"/>
        <end position="269"/>
    </location>
</feature>
<feature type="domain" description="FtsK" evidence="8">
    <location>
        <begin position="920"/>
        <end position="1101"/>
    </location>
</feature>
<dbReference type="InterPro" id="IPR027417">
    <property type="entry name" value="P-loop_NTPase"/>
</dbReference>